<dbReference type="AlphaFoldDB" id="B4MB11"/>
<dbReference type="SMART" id="SM00719">
    <property type="entry name" value="Plus3"/>
    <property type="match status" value="1"/>
</dbReference>
<dbReference type="InParanoid" id="B4MB11"/>
<dbReference type="eggNOG" id="ENOG502RTPJ">
    <property type="taxonomic scope" value="Eukaryota"/>
</dbReference>
<keyword evidence="4" id="KW-1185">Reference proteome</keyword>
<dbReference type="EMBL" id="CH940655">
    <property type="protein sequence ID" value="EDW66420.2"/>
    <property type="molecule type" value="Genomic_DNA"/>
</dbReference>
<dbReference type="Gene3D" id="3.90.70.200">
    <property type="entry name" value="Plus-3 domain"/>
    <property type="match status" value="1"/>
</dbReference>
<dbReference type="HOGENOM" id="CLU_840129_0_0_1"/>
<evidence type="ECO:0000313" key="3">
    <source>
        <dbReference type="EMBL" id="EDW66420.2"/>
    </source>
</evidence>
<dbReference type="Proteomes" id="UP000008792">
    <property type="component" value="Unassembled WGS sequence"/>
</dbReference>
<name>B4MB11_DROVI</name>
<evidence type="ECO:0000313" key="4">
    <source>
        <dbReference type="Proteomes" id="UP000008792"/>
    </source>
</evidence>
<evidence type="ECO:0000259" key="2">
    <source>
        <dbReference type="PROSITE" id="PS51360"/>
    </source>
</evidence>
<dbReference type="Pfam" id="PF03126">
    <property type="entry name" value="Plus-3"/>
    <property type="match status" value="1"/>
</dbReference>
<dbReference type="GO" id="GO:0003677">
    <property type="term" value="F:DNA binding"/>
    <property type="evidence" value="ECO:0007669"/>
    <property type="project" value="InterPro"/>
</dbReference>
<feature type="domain" description="Plus3" evidence="2">
    <location>
        <begin position="60"/>
        <end position="179"/>
    </location>
</feature>
<protein>
    <recommendedName>
        <fullName evidence="2">Plus3 domain-containing protein</fullName>
    </recommendedName>
</protein>
<sequence>MPVVALHCAALKEETAKTQPPSYQRASRQSQSPRSPANSLPPRSQRLANALGNRSFSNFVEDPSNLHKLFLTRRTLQLLSQRPDFQRLVKACFVRVRFAGGHRVAQIQGFGKWRPSTEPTLILRIDNNPRVFALEQLANSYYERAELLEWEYMWQAYNFELPTKRIVDQKYKALTDAKLQSQSPTQSQLRLPLAVGVHKPAKLKGCQLGDYQPLYVPVKRQKELPHVAAAGAGAPGTPPAQTSAAARGKYLVEPMECYRRYLPKTPPSAGGGGHQLKPALELPKQTTVGCAKKKISLDEYRERLIKKQQ</sequence>
<accession>B4MB11</accession>
<feature type="compositionally biased region" description="Low complexity" evidence="1">
    <location>
        <begin position="19"/>
        <end position="37"/>
    </location>
</feature>
<gene>
    <name evidence="3" type="primary">Dvir\GJ15563</name>
    <name evidence="3" type="ORF">Dvir_GJ15563</name>
</gene>
<reference evidence="3 4" key="1">
    <citation type="journal article" date="2007" name="Nature">
        <title>Evolution of genes and genomes on the Drosophila phylogeny.</title>
        <authorList>
            <consortium name="Drosophila 12 Genomes Consortium"/>
            <person name="Clark A.G."/>
            <person name="Eisen M.B."/>
            <person name="Smith D.R."/>
            <person name="Bergman C.M."/>
            <person name="Oliver B."/>
            <person name="Markow T.A."/>
            <person name="Kaufman T.C."/>
            <person name="Kellis M."/>
            <person name="Gelbart W."/>
            <person name="Iyer V.N."/>
            <person name="Pollard D.A."/>
            <person name="Sackton T.B."/>
            <person name="Larracuente A.M."/>
            <person name="Singh N.D."/>
            <person name="Abad J.P."/>
            <person name="Abt D.N."/>
            <person name="Adryan B."/>
            <person name="Aguade M."/>
            <person name="Akashi H."/>
            <person name="Anderson W.W."/>
            <person name="Aquadro C.F."/>
            <person name="Ardell D.H."/>
            <person name="Arguello R."/>
            <person name="Artieri C.G."/>
            <person name="Barbash D.A."/>
            <person name="Barker D."/>
            <person name="Barsanti P."/>
            <person name="Batterham P."/>
            <person name="Batzoglou S."/>
            <person name="Begun D."/>
            <person name="Bhutkar A."/>
            <person name="Blanco E."/>
            <person name="Bosak S.A."/>
            <person name="Bradley R.K."/>
            <person name="Brand A.D."/>
            <person name="Brent M.R."/>
            <person name="Brooks A.N."/>
            <person name="Brown R.H."/>
            <person name="Butlin R.K."/>
            <person name="Caggese C."/>
            <person name="Calvi B.R."/>
            <person name="Bernardo de Carvalho A."/>
            <person name="Caspi A."/>
            <person name="Castrezana S."/>
            <person name="Celniker S.E."/>
            <person name="Chang J.L."/>
            <person name="Chapple C."/>
            <person name="Chatterji S."/>
            <person name="Chinwalla A."/>
            <person name="Civetta A."/>
            <person name="Clifton S.W."/>
            <person name="Comeron J.M."/>
            <person name="Costello J.C."/>
            <person name="Coyne J.A."/>
            <person name="Daub J."/>
            <person name="David R.G."/>
            <person name="Delcher A.L."/>
            <person name="Delehaunty K."/>
            <person name="Do C.B."/>
            <person name="Ebling H."/>
            <person name="Edwards K."/>
            <person name="Eickbush T."/>
            <person name="Evans J.D."/>
            <person name="Filipski A."/>
            <person name="Findeiss S."/>
            <person name="Freyhult E."/>
            <person name="Fulton L."/>
            <person name="Fulton R."/>
            <person name="Garcia A.C."/>
            <person name="Gardiner A."/>
            <person name="Garfield D.A."/>
            <person name="Garvin B.E."/>
            <person name="Gibson G."/>
            <person name="Gilbert D."/>
            <person name="Gnerre S."/>
            <person name="Godfrey J."/>
            <person name="Good R."/>
            <person name="Gotea V."/>
            <person name="Gravely B."/>
            <person name="Greenberg A.J."/>
            <person name="Griffiths-Jones S."/>
            <person name="Gross S."/>
            <person name="Guigo R."/>
            <person name="Gustafson E.A."/>
            <person name="Haerty W."/>
            <person name="Hahn M.W."/>
            <person name="Halligan D.L."/>
            <person name="Halpern A.L."/>
            <person name="Halter G.M."/>
            <person name="Han M.V."/>
            <person name="Heger A."/>
            <person name="Hillier L."/>
            <person name="Hinrichs A.S."/>
            <person name="Holmes I."/>
            <person name="Hoskins R.A."/>
            <person name="Hubisz M.J."/>
            <person name="Hultmark D."/>
            <person name="Huntley M.A."/>
            <person name="Jaffe D.B."/>
            <person name="Jagadeeshan S."/>
            <person name="Jeck W.R."/>
            <person name="Johnson J."/>
            <person name="Jones C.D."/>
            <person name="Jordan W.C."/>
            <person name="Karpen G.H."/>
            <person name="Kataoka E."/>
            <person name="Keightley P.D."/>
            <person name="Kheradpour P."/>
            <person name="Kirkness E.F."/>
            <person name="Koerich L.B."/>
            <person name="Kristiansen K."/>
            <person name="Kudrna D."/>
            <person name="Kulathinal R.J."/>
            <person name="Kumar S."/>
            <person name="Kwok R."/>
            <person name="Lander E."/>
            <person name="Langley C.H."/>
            <person name="Lapoint R."/>
            <person name="Lazzaro B.P."/>
            <person name="Lee S.J."/>
            <person name="Levesque L."/>
            <person name="Li R."/>
            <person name="Lin C.F."/>
            <person name="Lin M.F."/>
            <person name="Lindblad-Toh K."/>
            <person name="Llopart A."/>
            <person name="Long M."/>
            <person name="Low L."/>
            <person name="Lozovsky E."/>
            <person name="Lu J."/>
            <person name="Luo M."/>
            <person name="Machado C.A."/>
            <person name="Makalowski W."/>
            <person name="Marzo M."/>
            <person name="Matsuda M."/>
            <person name="Matzkin L."/>
            <person name="McAllister B."/>
            <person name="McBride C.S."/>
            <person name="McKernan B."/>
            <person name="McKernan K."/>
            <person name="Mendez-Lago M."/>
            <person name="Minx P."/>
            <person name="Mollenhauer M.U."/>
            <person name="Montooth K."/>
            <person name="Mount S.M."/>
            <person name="Mu X."/>
            <person name="Myers E."/>
            <person name="Negre B."/>
            <person name="Newfeld S."/>
            <person name="Nielsen R."/>
            <person name="Noor M.A."/>
            <person name="O'Grady P."/>
            <person name="Pachter L."/>
            <person name="Papaceit M."/>
            <person name="Parisi M.J."/>
            <person name="Parisi M."/>
            <person name="Parts L."/>
            <person name="Pedersen J.S."/>
            <person name="Pesole G."/>
            <person name="Phillippy A.M."/>
            <person name="Ponting C.P."/>
            <person name="Pop M."/>
            <person name="Porcelli D."/>
            <person name="Powell J.R."/>
            <person name="Prohaska S."/>
            <person name="Pruitt K."/>
            <person name="Puig M."/>
            <person name="Quesneville H."/>
            <person name="Ram K.R."/>
            <person name="Rand D."/>
            <person name="Rasmussen M.D."/>
            <person name="Reed L.K."/>
            <person name="Reenan R."/>
            <person name="Reily A."/>
            <person name="Remington K.A."/>
            <person name="Rieger T.T."/>
            <person name="Ritchie M.G."/>
            <person name="Robin C."/>
            <person name="Rogers Y.H."/>
            <person name="Rohde C."/>
            <person name="Rozas J."/>
            <person name="Rubenfield M.J."/>
            <person name="Ruiz A."/>
            <person name="Russo S."/>
            <person name="Salzberg S.L."/>
            <person name="Sanchez-Gracia A."/>
            <person name="Saranga D.J."/>
            <person name="Sato H."/>
            <person name="Schaeffer S.W."/>
            <person name="Schatz M.C."/>
            <person name="Schlenke T."/>
            <person name="Schwartz R."/>
            <person name="Segarra C."/>
            <person name="Singh R.S."/>
            <person name="Sirot L."/>
            <person name="Sirota M."/>
            <person name="Sisneros N.B."/>
            <person name="Smith C.D."/>
            <person name="Smith T.F."/>
            <person name="Spieth J."/>
            <person name="Stage D.E."/>
            <person name="Stark A."/>
            <person name="Stephan W."/>
            <person name="Strausberg R.L."/>
            <person name="Strempel S."/>
            <person name="Sturgill D."/>
            <person name="Sutton G."/>
            <person name="Sutton G.G."/>
            <person name="Tao W."/>
            <person name="Teichmann S."/>
            <person name="Tobari Y.N."/>
            <person name="Tomimura Y."/>
            <person name="Tsolas J.M."/>
            <person name="Valente V.L."/>
            <person name="Venter E."/>
            <person name="Venter J.C."/>
            <person name="Vicario S."/>
            <person name="Vieira F.G."/>
            <person name="Vilella A.J."/>
            <person name="Villasante A."/>
            <person name="Walenz B."/>
            <person name="Wang J."/>
            <person name="Wasserman M."/>
            <person name="Watts T."/>
            <person name="Wilson D."/>
            <person name="Wilson R.K."/>
            <person name="Wing R.A."/>
            <person name="Wolfner M.F."/>
            <person name="Wong A."/>
            <person name="Wong G.K."/>
            <person name="Wu C.I."/>
            <person name="Wu G."/>
            <person name="Yamamoto D."/>
            <person name="Yang H.P."/>
            <person name="Yang S.P."/>
            <person name="Yorke J.A."/>
            <person name="Yoshida K."/>
            <person name="Zdobnov E."/>
            <person name="Zhang P."/>
            <person name="Zhang Y."/>
            <person name="Zimin A.V."/>
            <person name="Baldwin J."/>
            <person name="Abdouelleil A."/>
            <person name="Abdulkadir J."/>
            <person name="Abebe A."/>
            <person name="Abera B."/>
            <person name="Abreu J."/>
            <person name="Acer S.C."/>
            <person name="Aftuck L."/>
            <person name="Alexander A."/>
            <person name="An P."/>
            <person name="Anderson E."/>
            <person name="Anderson S."/>
            <person name="Arachi H."/>
            <person name="Azer M."/>
            <person name="Bachantsang P."/>
            <person name="Barry A."/>
            <person name="Bayul T."/>
            <person name="Berlin A."/>
            <person name="Bessette D."/>
            <person name="Bloom T."/>
            <person name="Blye J."/>
            <person name="Boguslavskiy L."/>
            <person name="Bonnet C."/>
            <person name="Boukhgalter B."/>
            <person name="Bourzgui I."/>
            <person name="Brown A."/>
            <person name="Cahill P."/>
            <person name="Channer S."/>
            <person name="Cheshatsang Y."/>
            <person name="Chuda L."/>
            <person name="Citroen M."/>
            <person name="Collymore A."/>
            <person name="Cooke P."/>
            <person name="Costello M."/>
            <person name="D'Aco K."/>
            <person name="Daza R."/>
            <person name="De Haan G."/>
            <person name="DeGray S."/>
            <person name="DeMaso C."/>
            <person name="Dhargay N."/>
            <person name="Dooley K."/>
            <person name="Dooley E."/>
            <person name="Doricent M."/>
            <person name="Dorje P."/>
            <person name="Dorjee K."/>
            <person name="Dupes A."/>
            <person name="Elong R."/>
            <person name="Falk J."/>
            <person name="Farina A."/>
            <person name="Faro S."/>
            <person name="Ferguson D."/>
            <person name="Fisher S."/>
            <person name="Foley C.D."/>
            <person name="Franke A."/>
            <person name="Friedrich D."/>
            <person name="Gadbois L."/>
            <person name="Gearin G."/>
            <person name="Gearin C.R."/>
            <person name="Giannoukos G."/>
            <person name="Goode T."/>
            <person name="Graham J."/>
            <person name="Grandbois E."/>
            <person name="Grewal S."/>
            <person name="Gyaltsen K."/>
            <person name="Hafez N."/>
            <person name="Hagos B."/>
            <person name="Hall J."/>
            <person name="Henson C."/>
            <person name="Hollinger A."/>
            <person name="Honan T."/>
            <person name="Huard M.D."/>
            <person name="Hughes L."/>
            <person name="Hurhula B."/>
            <person name="Husby M.E."/>
            <person name="Kamat A."/>
            <person name="Kanga B."/>
            <person name="Kashin S."/>
            <person name="Khazanovich D."/>
            <person name="Kisner P."/>
            <person name="Lance K."/>
            <person name="Lara M."/>
            <person name="Lee W."/>
            <person name="Lennon N."/>
            <person name="Letendre F."/>
            <person name="LeVine R."/>
            <person name="Lipovsky A."/>
            <person name="Liu X."/>
            <person name="Liu J."/>
            <person name="Liu S."/>
            <person name="Lokyitsang T."/>
            <person name="Lokyitsang Y."/>
            <person name="Lubonja R."/>
            <person name="Lui A."/>
            <person name="MacDonald P."/>
            <person name="Magnisalis V."/>
            <person name="Maru K."/>
            <person name="Matthews C."/>
            <person name="McCusker W."/>
            <person name="McDonough S."/>
            <person name="Mehta T."/>
            <person name="Meldrim J."/>
            <person name="Meneus L."/>
            <person name="Mihai O."/>
            <person name="Mihalev A."/>
            <person name="Mihova T."/>
            <person name="Mittelman R."/>
            <person name="Mlenga V."/>
            <person name="Montmayeur A."/>
            <person name="Mulrain L."/>
            <person name="Navidi A."/>
            <person name="Naylor J."/>
            <person name="Negash T."/>
            <person name="Nguyen T."/>
            <person name="Nguyen N."/>
            <person name="Nicol R."/>
            <person name="Norbu C."/>
            <person name="Norbu N."/>
            <person name="Novod N."/>
            <person name="O'Neill B."/>
            <person name="Osman S."/>
            <person name="Markiewicz E."/>
            <person name="Oyono O.L."/>
            <person name="Patti C."/>
            <person name="Phunkhang P."/>
            <person name="Pierre F."/>
            <person name="Priest M."/>
            <person name="Raghuraman S."/>
            <person name="Rege F."/>
            <person name="Reyes R."/>
            <person name="Rise C."/>
            <person name="Rogov P."/>
            <person name="Ross K."/>
            <person name="Ryan E."/>
            <person name="Settipalli S."/>
            <person name="Shea T."/>
            <person name="Sherpa N."/>
            <person name="Shi L."/>
            <person name="Shih D."/>
            <person name="Sparrow T."/>
            <person name="Spaulding J."/>
            <person name="Stalker J."/>
            <person name="Stange-Thomann N."/>
            <person name="Stavropoulos S."/>
            <person name="Stone C."/>
            <person name="Strader C."/>
            <person name="Tesfaye S."/>
            <person name="Thomson T."/>
            <person name="Thoulutsang Y."/>
            <person name="Thoulutsang D."/>
            <person name="Topham K."/>
            <person name="Topping I."/>
            <person name="Tsamla T."/>
            <person name="Vassiliev H."/>
            <person name="Vo A."/>
            <person name="Wangchuk T."/>
            <person name="Wangdi T."/>
            <person name="Weiand M."/>
            <person name="Wilkinson J."/>
            <person name="Wilson A."/>
            <person name="Yadav S."/>
            <person name="Young G."/>
            <person name="Yu Q."/>
            <person name="Zembek L."/>
            <person name="Zhong D."/>
            <person name="Zimmer A."/>
            <person name="Zwirko Z."/>
            <person name="Jaffe D.B."/>
            <person name="Alvarez P."/>
            <person name="Brockman W."/>
            <person name="Butler J."/>
            <person name="Chin C."/>
            <person name="Gnerre S."/>
            <person name="Grabherr M."/>
            <person name="Kleber M."/>
            <person name="Mauceli E."/>
            <person name="MacCallum I."/>
        </authorList>
    </citation>
    <scope>NUCLEOTIDE SEQUENCE [LARGE SCALE GENOMIC DNA]</scope>
    <source>
        <strain evidence="4">Tucson 15010-1051.87</strain>
    </source>
</reference>
<evidence type="ECO:0000256" key="1">
    <source>
        <dbReference type="SAM" id="MobiDB-lite"/>
    </source>
</evidence>
<dbReference type="InterPro" id="IPR036128">
    <property type="entry name" value="Plus3-like_sf"/>
</dbReference>
<dbReference type="InterPro" id="IPR004343">
    <property type="entry name" value="Plus-3_dom"/>
</dbReference>
<feature type="region of interest" description="Disordered" evidence="1">
    <location>
        <begin position="15"/>
        <end position="44"/>
    </location>
</feature>
<dbReference type="OrthoDB" id="7856937at2759"/>
<proteinExistence type="predicted"/>
<dbReference type="PROSITE" id="PS51360">
    <property type="entry name" value="PLUS3"/>
    <property type="match status" value="1"/>
</dbReference>
<dbReference type="SUPFAM" id="SSF159042">
    <property type="entry name" value="Plus3-like"/>
    <property type="match status" value="1"/>
</dbReference>
<dbReference type="STRING" id="7244.B4MB11"/>
<organism evidence="3 4">
    <name type="scientific">Drosophila virilis</name>
    <name type="common">Fruit fly</name>
    <dbReference type="NCBI Taxonomy" id="7244"/>
    <lineage>
        <taxon>Eukaryota</taxon>
        <taxon>Metazoa</taxon>
        <taxon>Ecdysozoa</taxon>
        <taxon>Arthropoda</taxon>
        <taxon>Hexapoda</taxon>
        <taxon>Insecta</taxon>
        <taxon>Pterygota</taxon>
        <taxon>Neoptera</taxon>
        <taxon>Endopterygota</taxon>
        <taxon>Diptera</taxon>
        <taxon>Brachycera</taxon>
        <taxon>Muscomorpha</taxon>
        <taxon>Ephydroidea</taxon>
        <taxon>Drosophilidae</taxon>
        <taxon>Drosophila</taxon>
    </lineage>
</organism>